<feature type="transmembrane region" description="Helical" evidence="2">
    <location>
        <begin position="31"/>
        <end position="48"/>
    </location>
</feature>
<accession>A0ABP9EAR7</accession>
<dbReference type="EMBL" id="BAABHQ010000004">
    <property type="protein sequence ID" value="GAA4872274.1"/>
    <property type="molecule type" value="Genomic_DNA"/>
</dbReference>
<evidence type="ECO:0000256" key="2">
    <source>
        <dbReference type="SAM" id="Phobius"/>
    </source>
</evidence>
<feature type="compositionally biased region" description="Pro residues" evidence="1">
    <location>
        <begin position="168"/>
        <end position="177"/>
    </location>
</feature>
<feature type="transmembrane region" description="Helical" evidence="2">
    <location>
        <begin position="93"/>
        <end position="110"/>
    </location>
</feature>
<proteinExistence type="predicted"/>
<feature type="compositionally biased region" description="Basic and acidic residues" evidence="1">
    <location>
        <begin position="148"/>
        <end position="161"/>
    </location>
</feature>
<feature type="transmembrane region" description="Helical" evidence="2">
    <location>
        <begin position="55"/>
        <end position="73"/>
    </location>
</feature>
<keyword evidence="4" id="KW-1185">Reference proteome</keyword>
<reference evidence="4" key="1">
    <citation type="journal article" date="2019" name="Int. J. Syst. Evol. Microbiol.">
        <title>The Global Catalogue of Microorganisms (GCM) 10K type strain sequencing project: providing services to taxonomists for standard genome sequencing and annotation.</title>
        <authorList>
            <consortium name="The Broad Institute Genomics Platform"/>
            <consortium name="The Broad Institute Genome Sequencing Center for Infectious Disease"/>
            <person name="Wu L."/>
            <person name="Ma J."/>
        </authorList>
    </citation>
    <scope>NUCLEOTIDE SEQUENCE [LARGE SCALE GENOMIC DNA]</scope>
    <source>
        <strain evidence="4">JCM 17983</strain>
    </source>
</reference>
<evidence type="ECO:0000256" key="1">
    <source>
        <dbReference type="SAM" id="MobiDB-lite"/>
    </source>
</evidence>
<protein>
    <submittedName>
        <fullName evidence="3">Uncharacterized protein</fullName>
    </submittedName>
</protein>
<keyword evidence="2" id="KW-0472">Membrane</keyword>
<gene>
    <name evidence="3" type="ORF">GCM10023203_22450</name>
</gene>
<dbReference type="Proteomes" id="UP001500457">
    <property type="component" value="Unassembled WGS sequence"/>
</dbReference>
<organism evidence="3 4">
    <name type="scientific">Actinomycetospora straminea</name>
    <dbReference type="NCBI Taxonomy" id="663607"/>
    <lineage>
        <taxon>Bacteria</taxon>
        <taxon>Bacillati</taxon>
        <taxon>Actinomycetota</taxon>
        <taxon>Actinomycetes</taxon>
        <taxon>Pseudonocardiales</taxon>
        <taxon>Pseudonocardiaceae</taxon>
        <taxon>Actinomycetospora</taxon>
    </lineage>
</organism>
<evidence type="ECO:0000313" key="3">
    <source>
        <dbReference type="EMBL" id="GAA4872274.1"/>
    </source>
</evidence>
<keyword evidence="2" id="KW-1133">Transmembrane helix</keyword>
<sequence>MCSWALAASSLAVVAVAGTFDVLAGERPDHTLSLVLVALAVGVLRWCLRGRLRGVFFLVNVAVVAQPVAHGVGELIQATGGPLPHSHDVPEELSGLTVQLAVALLVTVVAGSEPIVAVVATTVITAAAVVARVPVAVPGGPALPPSRPDQRRPPDDGDASTRCRPRRGPPPSLGLTV</sequence>
<feature type="region of interest" description="Disordered" evidence="1">
    <location>
        <begin position="140"/>
        <end position="177"/>
    </location>
</feature>
<keyword evidence="2" id="KW-0812">Transmembrane</keyword>
<evidence type="ECO:0000313" key="4">
    <source>
        <dbReference type="Proteomes" id="UP001500457"/>
    </source>
</evidence>
<name>A0ABP9EAR7_9PSEU</name>
<comment type="caution">
    <text evidence="3">The sequence shown here is derived from an EMBL/GenBank/DDBJ whole genome shotgun (WGS) entry which is preliminary data.</text>
</comment>